<evidence type="ECO:0000256" key="8">
    <source>
        <dbReference type="ARBA" id="ARBA00023136"/>
    </source>
</evidence>
<keyword evidence="8 9" id="KW-0472">Membrane</keyword>
<dbReference type="GO" id="GO:0004190">
    <property type="term" value="F:aspartic-type endopeptidase activity"/>
    <property type="evidence" value="ECO:0007669"/>
    <property type="project" value="UniProtKB-UniRule"/>
</dbReference>
<comment type="catalytic activity">
    <reaction evidence="9 10">
        <text>Release of signal peptides from bacterial membrane prolipoproteins. Hydrolyzes -Xaa-Yaa-Zaa-|-(S,diacylglyceryl)Cys-, in which Xaa is hydrophobic (preferably Leu), and Yaa (Ala or Ser) and Zaa (Gly or Ala) have small, neutral side chains.</text>
        <dbReference type="EC" id="3.4.23.36"/>
    </reaction>
</comment>
<reference evidence="12 13" key="1">
    <citation type="journal article" date="2013" name="PLoS ONE">
        <title>Bacterial endosymbiosis in a chordate host: long-term co-evolution and conservation of secondary metabolism.</title>
        <authorList>
            <person name="Kwan J.C."/>
            <person name="Schmidt E.W."/>
        </authorList>
    </citation>
    <scope>NUCLEOTIDE SEQUENCE [LARGE SCALE GENOMIC DNA]</scope>
    <source>
        <strain evidence="13">L6</strain>
    </source>
</reference>
<feature type="transmembrane region" description="Helical" evidence="9">
    <location>
        <begin position="6"/>
        <end position="24"/>
    </location>
</feature>
<dbReference type="Proteomes" id="UP000018951">
    <property type="component" value="Unassembled WGS sequence"/>
</dbReference>
<dbReference type="PROSITE" id="PS00855">
    <property type="entry name" value="SPASE_II"/>
    <property type="match status" value="1"/>
</dbReference>
<dbReference type="InterPro" id="IPR001872">
    <property type="entry name" value="Peptidase_A8"/>
</dbReference>
<comment type="similarity">
    <text evidence="1 9 11">Belongs to the peptidase A8 family.</text>
</comment>
<dbReference type="EC" id="3.4.23.36" evidence="9"/>
<evidence type="ECO:0000256" key="1">
    <source>
        <dbReference type="ARBA" id="ARBA00006139"/>
    </source>
</evidence>
<feature type="transmembrane region" description="Helical" evidence="9">
    <location>
        <begin position="61"/>
        <end position="81"/>
    </location>
</feature>
<evidence type="ECO:0000256" key="9">
    <source>
        <dbReference type="HAMAP-Rule" id="MF_00161"/>
    </source>
</evidence>
<comment type="pathway">
    <text evidence="9">Protein modification; lipoprotein biosynthesis (signal peptide cleavage).</text>
</comment>
<keyword evidence="6 9" id="KW-0378">Hydrolase</keyword>
<keyword evidence="4 9" id="KW-0812">Transmembrane</keyword>
<evidence type="ECO:0000256" key="2">
    <source>
        <dbReference type="ARBA" id="ARBA00022475"/>
    </source>
</evidence>
<evidence type="ECO:0000256" key="5">
    <source>
        <dbReference type="ARBA" id="ARBA00022750"/>
    </source>
</evidence>
<keyword evidence="13" id="KW-1185">Reference proteome</keyword>
<comment type="caution">
    <text evidence="9">Lacks conserved residue(s) required for the propagation of feature annotation.</text>
</comment>
<evidence type="ECO:0000256" key="11">
    <source>
        <dbReference type="RuleBase" id="RU004181"/>
    </source>
</evidence>
<dbReference type="UniPathway" id="UPA00665"/>
<dbReference type="GO" id="GO:0005886">
    <property type="term" value="C:plasma membrane"/>
    <property type="evidence" value="ECO:0007669"/>
    <property type="project" value="UniProtKB-SubCell"/>
</dbReference>
<dbReference type="PANTHER" id="PTHR33695">
    <property type="entry name" value="LIPOPROTEIN SIGNAL PEPTIDASE"/>
    <property type="match status" value="1"/>
</dbReference>
<organism evidence="12 13">
    <name type="scientific">Candidatus Xenolissoclinum pacificiensis L6</name>
    <dbReference type="NCBI Taxonomy" id="1401685"/>
    <lineage>
        <taxon>Bacteria</taxon>
        <taxon>Pseudomonadati</taxon>
        <taxon>Pseudomonadota</taxon>
        <taxon>Alphaproteobacteria</taxon>
        <taxon>Rickettsiales</taxon>
        <taxon>Anaplasmataceae</taxon>
        <taxon>Candidatus Xenolissoclinum</taxon>
    </lineage>
</organism>
<feature type="active site" evidence="9">
    <location>
        <position position="113"/>
    </location>
</feature>
<evidence type="ECO:0000256" key="6">
    <source>
        <dbReference type="ARBA" id="ARBA00022801"/>
    </source>
</evidence>
<comment type="subcellular location">
    <subcellularLocation>
        <location evidence="9">Cell membrane</location>
        <topology evidence="9">Multi-pass membrane protein</topology>
    </subcellularLocation>
</comment>
<evidence type="ECO:0000256" key="10">
    <source>
        <dbReference type="RuleBase" id="RU000594"/>
    </source>
</evidence>
<evidence type="ECO:0000256" key="3">
    <source>
        <dbReference type="ARBA" id="ARBA00022670"/>
    </source>
</evidence>
<feature type="active site" evidence="9">
    <location>
        <position position="131"/>
    </location>
</feature>
<protein>
    <recommendedName>
        <fullName evidence="9">Lipoprotein signal peptidase</fullName>
        <ecNumber evidence="9">3.4.23.36</ecNumber>
    </recommendedName>
    <alternativeName>
        <fullName evidence="9">Prolipoprotein signal peptidase</fullName>
    </alternativeName>
    <alternativeName>
        <fullName evidence="9">Signal peptidase II</fullName>
        <shortName evidence="9">SPase II</shortName>
    </alternativeName>
</protein>
<keyword evidence="5 9" id="KW-0064">Aspartyl protease</keyword>
<dbReference type="EMBL" id="AXCJ01000001">
    <property type="protein sequence ID" value="ETO91719.1"/>
    <property type="molecule type" value="Genomic_DNA"/>
</dbReference>
<keyword evidence="3 9" id="KW-0645">Protease</keyword>
<keyword evidence="2 9" id="KW-1003">Cell membrane</keyword>
<comment type="caution">
    <text evidence="12">The sequence shown here is derived from an EMBL/GenBank/DDBJ whole genome shotgun (WGS) entry which is preliminary data.</text>
</comment>
<gene>
    <name evidence="9 12" type="primary">lspA</name>
    <name evidence="12" type="ORF">P857_891</name>
</gene>
<sequence>MSMYLYLMVYGIIICLDLLSKFWALEFLGNSFIEVIHFLHLGPVLINRGISFGMLEFIPNINMILFVCNTVLVIVLLYFACRKNMQGRIYMHVLCAGALSNLIDRIQHQGVVDFIHVYIGKYSFPVFNVADSCITISVILMLSRDTVIYFKK</sequence>
<dbReference type="AlphaFoldDB" id="W2V0H0"/>
<keyword evidence="7 9" id="KW-1133">Transmembrane helix</keyword>
<evidence type="ECO:0000313" key="12">
    <source>
        <dbReference type="EMBL" id="ETO91719.1"/>
    </source>
</evidence>
<dbReference type="Pfam" id="PF01252">
    <property type="entry name" value="Peptidase_A8"/>
    <property type="match status" value="1"/>
</dbReference>
<comment type="function">
    <text evidence="9 10">This protein specifically catalyzes the removal of signal peptides from prolipoproteins.</text>
</comment>
<dbReference type="GO" id="GO:0006508">
    <property type="term" value="P:proteolysis"/>
    <property type="evidence" value="ECO:0007669"/>
    <property type="project" value="UniProtKB-KW"/>
</dbReference>
<proteinExistence type="inferred from homology"/>
<evidence type="ECO:0000256" key="7">
    <source>
        <dbReference type="ARBA" id="ARBA00022989"/>
    </source>
</evidence>
<accession>W2V0H0</accession>
<evidence type="ECO:0000313" key="13">
    <source>
        <dbReference type="Proteomes" id="UP000018951"/>
    </source>
</evidence>
<dbReference type="HAMAP" id="MF_00161">
    <property type="entry name" value="LspA"/>
    <property type="match status" value="1"/>
</dbReference>
<dbReference type="PATRIC" id="fig|1401685.3.peg.124"/>
<evidence type="ECO:0000256" key="4">
    <source>
        <dbReference type="ARBA" id="ARBA00022692"/>
    </source>
</evidence>
<dbReference type="NCBIfam" id="TIGR00077">
    <property type="entry name" value="lspA"/>
    <property type="match status" value="1"/>
</dbReference>
<dbReference type="PANTHER" id="PTHR33695:SF1">
    <property type="entry name" value="LIPOPROTEIN SIGNAL PEPTIDASE"/>
    <property type="match status" value="1"/>
</dbReference>
<dbReference type="STRING" id="1401685.P857_891"/>
<name>W2V0H0_9RICK</name>
<dbReference type="PRINTS" id="PR00781">
    <property type="entry name" value="LIPOSIGPTASE"/>
</dbReference>